<keyword evidence="1" id="KW-0812">Transmembrane</keyword>
<dbReference type="EMBL" id="CAICTM010000997">
    <property type="protein sequence ID" value="CAB9519221.1"/>
    <property type="molecule type" value="Genomic_DNA"/>
</dbReference>
<sequence length="104" mass="11431">MASNRSIIRGGNKHHILLADTASVMTIAASLLLMKRLKWTSKDAKKKRRYFQYKVIQTLVGPTLQMEPVDSQASALFQADSKESSALLMLTTYSLSPASSASNN</sequence>
<accession>A0A9N8HMH0</accession>
<keyword evidence="3" id="KW-1185">Reference proteome</keyword>
<gene>
    <name evidence="2" type="ORF">SEMRO_999_G229590.1</name>
</gene>
<organism evidence="2 3">
    <name type="scientific">Seminavis robusta</name>
    <dbReference type="NCBI Taxonomy" id="568900"/>
    <lineage>
        <taxon>Eukaryota</taxon>
        <taxon>Sar</taxon>
        <taxon>Stramenopiles</taxon>
        <taxon>Ochrophyta</taxon>
        <taxon>Bacillariophyta</taxon>
        <taxon>Bacillariophyceae</taxon>
        <taxon>Bacillariophycidae</taxon>
        <taxon>Naviculales</taxon>
        <taxon>Naviculaceae</taxon>
        <taxon>Seminavis</taxon>
    </lineage>
</organism>
<evidence type="ECO:0000313" key="2">
    <source>
        <dbReference type="EMBL" id="CAB9519221.1"/>
    </source>
</evidence>
<comment type="caution">
    <text evidence="2">The sequence shown here is derived from an EMBL/GenBank/DDBJ whole genome shotgun (WGS) entry which is preliminary data.</text>
</comment>
<dbReference type="AlphaFoldDB" id="A0A9N8HMH0"/>
<feature type="transmembrane region" description="Helical" evidence="1">
    <location>
        <begin position="15"/>
        <end position="34"/>
    </location>
</feature>
<name>A0A9N8HMH0_9STRA</name>
<evidence type="ECO:0000256" key="1">
    <source>
        <dbReference type="SAM" id="Phobius"/>
    </source>
</evidence>
<proteinExistence type="predicted"/>
<protein>
    <submittedName>
        <fullName evidence="2">Uncharacterized protein</fullName>
    </submittedName>
</protein>
<evidence type="ECO:0000313" key="3">
    <source>
        <dbReference type="Proteomes" id="UP001153069"/>
    </source>
</evidence>
<dbReference type="Proteomes" id="UP001153069">
    <property type="component" value="Unassembled WGS sequence"/>
</dbReference>
<keyword evidence="1" id="KW-1133">Transmembrane helix</keyword>
<keyword evidence="1" id="KW-0472">Membrane</keyword>
<reference evidence="2" key="1">
    <citation type="submission" date="2020-06" db="EMBL/GenBank/DDBJ databases">
        <authorList>
            <consortium name="Plant Systems Biology data submission"/>
        </authorList>
    </citation>
    <scope>NUCLEOTIDE SEQUENCE</scope>
    <source>
        <strain evidence="2">D6</strain>
    </source>
</reference>